<dbReference type="AlphaFoldDB" id="A0A2G6PG93"/>
<dbReference type="GO" id="GO:0046872">
    <property type="term" value="F:metal ion binding"/>
    <property type="evidence" value="ECO:0007669"/>
    <property type="project" value="InterPro"/>
</dbReference>
<dbReference type="InterPro" id="IPR050361">
    <property type="entry name" value="MPP/UQCRC_Complex"/>
</dbReference>
<organism evidence="4 5">
    <name type="scientific">Candidatus Contendibacter odensensis</name>
    <dbReference type="NCBI Taxonomy" id="1400860"/>
    <lineage>
        <taxon>Bacteria</taxon>
        <taxon>Pseudomonadati</taxon>
        <taxon>Pseudomonadota</taxon>
        <taxon>Gammaproteobacteria</taxon>
        <taxon>Candidatus Competibacteraceae</taxon>
        <taxon>Candidatus Contendibacter</taxon>
    </lineage>
</organism>
<proteinExistence type="predicted"/>
<keyword evidence="1" id="KW-0732">Signal</keyword>
<feature type="domain" description="Peptidase M16 C-terminal" evidence="3">
    <location>
        <begin position="193"/>
        <end position="369"/>
    </location>
</feature>
<name>A0A2G6PG93_9GAMM</name>
<dbReference type="Proteomes" id="UP000229278">
    <property type="component" value="Unassembled WGS sequence"/>
</dbReference>
<sequence>MPNLKRRLSIAFAAVLLLASRGVIAIPTLEHWQTSNGVPVYFIPAHELPMVDIQILFKAGSAYDDQQPGLAKLTNALLNEGAGQWSADDIADRLDKVGAQFGSSSQRDSAIISLRSLTDPRYLQPSVETVAQLLQQPTFAPEALERLKQHMLTALQEQAQSPRAIAYNTFYEALYGNHPYGSPPDGTEASIKSMTRADVQAFHRRYYTASNAVIALVGDLDRATAEKWVETLASHLPKGQPVPALPPVPPVAKSRTIRIAHPSSQSHILIGQIGVRRTNPDYYALYLGNHVLGGNGLVSLLSQEIREQRGLSYSVYSLFSPMQQAGPFLMNMQTRNDQVDVALQVARKTLQTFTTDGATPQALQEARQNIIGSFALNLAGNRKLVNYLGLIAFYRLPLDYLQHFINTMNGITLDQVNAAWRQQIQPDRQITVVVGGEQQKPATTP</sequence>
<evidence type="ECO:0000259" key="2">
    <source>
        <dbReference type="Pfam" id="PF00675"/>
    </source>
</evidence>
<reference evidence="4 5" key="1">
    <citation type="submission" date="2017-10" db="EMBL/GenBank/DDBJ databases">
        <title>Novel microbial diversity and functional potential in the marine mammal oral microbiome.</title>
        <authorList>
            <person name="Dudek N.K."/>
            <person name="Sun C.L."/>
            <person name="Burstein D."/>
            <person name="Kantor R.S."/>
            <person name="Aliaga Goltsman D.S."/>
            <person name="Bik E.M."/>
            <person name="Thomas B.C."/>
            <person name="Banfield J.F."/>
            <person name="Relman D.A."/>
        </authorList>
    </citation>
    <scope>NUCLEOTIDE SEQUENCE [LARGE SCALE GENOMIC DNA]</scope>
    <source>
        <strain evidence="4">DOLJORAL78_50_517</strain>
    </source>
</reference>
<dbReference type="Pfam" id="PF00675">
    <property type="entry name" value="Peptidase_M16"/>
    <property type="match status" value="1"/>
</dbReference>
<gene>
    <name evidence="4" type="ORF">CSA09_01580</name>
</gene>
<comment type="caution">
    <text evidence="4">The sequence shown here is derived from an EMBL/GenBank/DDBJ whole genome shotgun (WGS) entry which is preliminary data.</text>
</comment>
<dbReference type="InterPro" id="IPR011249">
    <property type="entry name" value="Metalloenz_LuxS/M16"/>
</dbReference>
<protein>
    <submittedName>
        <fullName evidence="4">Peptidase M16</fullName>
    </submittedName>
</protein>
<dbReference type="PANTHER" id="PTHR11851:SF224">
    <property type="entry name" value="PROCESSING PROTEASE"/>
    <property type="match status" value="1"/>
</dbReference>
<dbReference type="PANTHER" id="PTHR11851">
    <property type="entry name" value="METALLOPROTEASE"/>
    <property type="match status" value="1"/>
</dbReference>
<dbReference type="InterPro" id="IPR007863">
    <property type="entry name" value="Peptidase_M16_C"/>
</dbReference>
<feature type="signal peptide" evidence="1">
    <location>
        <begin position="1"/>
        <end position="25"/>
    </location>
</feature>
<dbReference type="Pfam" id="PF05193">
    <property type="entry name" value="Peptidase_M16_C"/>
    <property type="match status" value="1"/>
</dbReference>
<feature type="chain" id="PRO_5013962970" evidence="1">
    <location>
        <begin position="26"/>
        <end position="445"/>
    </location>
</feature>
<accession>A0A2G6PG93</accession>
<evidence type="ECO:0000313" key="4">
    <source>
        <dbReference type="EMBL" id="PIE83565.1"/>
    </source>
</evidence>
<feature type="domain" description="Peptidase M16 N-terminal" evidence="2">
    <location>
        <begin position="50"/>
        <end position="183"/>
    </location>
</feature>
<dbReference type="Gene3D" id="3.30.830.10">
    <property type="entry name" value="Metalloenzyme, LuxS/M16 peptidase-like"/>
    <property type="match status" value="2"/>
</dbReference>
<dbReference type="SUPFAM" id="SSF63411">
    <property type="entry name" value="LuxS/MPP-like metallohydrolase"/>
    <property type="match status" value="2"/>
</dbReference>
<evidence type="ECO:0000313" key="5">
    <source>
        <dbReference type="Proteomes" id="UP000229278"/>
    </source>
</evidence>
<dbReference type="InterPro" id="IPR011765">
    <property type="entry name" value="Pept_M16_N"/>
</dbReference>
<evidence type="ECO:0000259" key="3">
    <source>
        <dbReference type="Pfam" id="PF05193"/>
    </source>
</evidence>
<dbReference type="EMBL" id="PDTV01000004">
    <property type="protein sequence ID" value="PIE83565.1"/>
    <property type="molecule type" value="Genomic_DNA"/>
</dbReference>
<evidence type="ECO:0000256" key="1">
    <source>
        <dbReference type="SAM" id="SignalP"/>
    </source>
</evidence>